<sequence length="367" mass="40124">MVAVRSNRSCLGIGLMMTKALAGAGAKKVYILGRRKEVLDKAAAAHPSIVPIECDVCVKRSLQAAVDFVAKDAGHVNLVIANSGVIGPETRYSADMSVAELRGMLFDGVSVEDFTETLNVNVTGAYFTLLAFLELLDAGNQQALKGGAGAFGAPGREGSDVPSVQSQAIFTSSISAYSRFWTSTPAYGSSKAAVAHLAKHASTNLAKYGIRVNALAPGCESGGVSRISRSTSCLFLSLFRSRELTNPSVPIRHSHGAHQDPRSLQGDEQRRPVHPREAIWRRAGYGRCDTLSGKQSRGVLQWPSFGVRRRKALNHAIRVLIDKANKWWRCEHVLLLSRRYISNSRSYQSLGNLHRFQKREIEYLSNW</sequence>
<name>A0AAN9UUL9_9PEZI</name>
<dbReference type="InterPro" id="IPR052178">
    <property type="entry name" value="Sec_Metab_Biosynth_SDR"/>
</dbReference>
<gene>
    <name evidence="5" type="ORF">SLS62_004425</name>
</gene>
<evidence type="ECO:0000256" key="3">
    <source>
        <dbReference type="ARBA" id="ARBA00023002"/>
    </source>
</evidence>
<dbReference type="CDD" id="cd05233">
    <property type="entry name" value="SDR_c"/>
    <property type="match status" value="1"/>
</dbReference>
<evidence type="ECO:0000256" key="4">
    <source>
        <dbReference type="SAM" id="MobiDB-lite"/>
    </source>
</evidence>
<keyword evidence="6" id="KW-1185">Reference proteome</keyword>
<dbReference type="Gene3D" id="3.40.50.720">
    <property type="entry name" value="NAD(P)-binding Rossmann-like Domain"/>
    <property type="match status" value="1"/>
</dbReference>
<protein>
    <submittedName>
        <fullName evidence="5">Uncharacterized protein</fullName>
    </submittedName>
</protein>
<comment type="similarity">
    <text evidence="1">Belongs to the short-chain dehydrogenases/reductases (SDR) family.</text>
</comment>
<dbReference type="InterPro" id="IPR002347">
    <property type="entry name" value="SDR_fam"/>
</dbReference>
<dbReference type="GO" id="GO:0016491">
    <property type="term" value="F:oxidoreductase activity"/>
    <property type="evidence" value="ECO:0007669"/>
    <property type="project" value="UniProtKB-KW"/>
</dbReference>
<dbReference type="InterPro" id="IPR020904">
    <property type="entry name" value="Sc_DH/Rdtase_CS"/>
</dbReference>
<dbReference type="EMBL" id="JAKJXP020000027">
    <property type="protein sequence ID" value="KAK7753567.1"/>
    <property type="molecule type" value="Genomic_DNA"/>
</dbReference>
<evidence type="ECO:0000313" key="6">
    <source>
        <dbReference type="Proteomes" id="UP001320420"/>
    </source>
</evidence>
<dbReference type="Pfam" id="PF00106">
    <property type="entry name" value="adh_short"/>
    <property type="match status" value="2"/>
</dbReference>
<dbReference type="InterPro" id="IPR036291">
    <property type="entry name" value="NAD(P)-bd_dom_sf"/>
</dbReference>
<dbReference type="PROSITE" id="PS00061">
    <property type="entry name" value="ADH_SHORT"/>
    <property type="match status" value="1"/>
</dbReference>
<dbReference type="SUPFAM" id="SSF51735">
    <property type="entry name" value="NAD(P)-binding Rossmann-fold domains"/>
    <property type="match status" value="1"/>
</dbReference>
<dbReference type="AlphaFoldDB" id="A0AAN9UUL9"/>
<evidence type="ECO:0000256" key="2">
    <source>
        <dbReference type="ARBA" id="ARBA00022857"/>
    </source>
</evidence>
<feature type="region of interest" description="Disordered" evidence="4">
    <location>
        <begin position="247"/>
        <end position="273"/>
    </location>
</feature>
<keyword evidence="3" id="KW-0560">Oxidoreductase</keyword>
<dbReference type="PANTHER" id="PTHR43618:SF18">
    <property type="entry name" value="SHORT CHAIN DEHYDROGENASE_REDUCTASE FAMILY (AFU_ORTHOLOGUE AFUA_5G12480)"/>
    <property type="match status" value="1"/>
</dbReference>
<dbReference type="PANTHER" id="PTHR43618">
    <property type="entry name" value="7-ALPHA-HYDROXYSTEROID DEHYDROGENASE"/>
    <property type="match status" value="1"/>
</dbReference>
<evidence type="ECO:0000313" key="5">
    <source>
        <dbReference type="EMBL" id="KAK7753567.1"/>
    </source>
</evidence>
<reference evidence="5 6" key="1">
    <citation type="submission" date="2024-02" db="EMBL/GenBank/DDBJ databases">
        <title>De novo assembly and annotation of 12 fungi associated with fruit tree decline syndrome in Ontario, Canada.</title>
        <authorList>
            <person name="Sulman M."/>
            <person name="Ellouze W."/>
            <person name="Ilyukhin E."/>
        </authorList>
    </citation>
    <scope>NUCLEOTIDE SEQUENCE [LARGE SCALE GENOMIC DNA]</scope>
    <source>
        <strain evidence="5 6">M11/M66-122</strain>
    </source>
</reference>
<accession>A0AAN9UUL9</accession>
<feature type="compositionally biased region" description="Basic and acidic residues" evidence="4">
    <location>
        <begin position="257"/>
        <end position="273"/>
    </location>
</feature>
<keyword evidence="2" id="KW-0521">NADP</keyword>
<dbReference type="Proteomes" id="UP001320420">
    <property type="component" value="Unassembled WGS sequence"/>
</dbReference>
<dbReference type="PRINTS" id="PR00081">
    <property type="entry name" value="GDHRDH"/>
</dbReference>
<comment type="caution">
    <text evidence="5">The sequence shown here is derived from an EMBL/GenBank/DDBJ whole genome shotgun (WGS) entry which is preliminary data.</text>
</comment>
<evidence type="ECO:0000256" key="1">
    <source>
        <dbReference type="ARBA" id="ARBA00006484"/>
    </source>
</evidence>
<organism evidence="5 6">
    <name type="scientific">Diatrype stigma</name>
    <dbReference type="NCBI Taxonomy" id="117547"/>
    <lineage>
        <taxon>Eukaryota</taxon>
        <taxon>Fungi</taxon>
        <taxon>Dikarya</taxon>
        <taxon>Ascomycota</taxon>
        <taxon>Pezizomycotina</taxon>
        <taxon>Sordariomycetes</taxon>
        <taxon>Xylariomycetidae</taxon>
        <taxon>Xylariales</taxon>
        <taxon>Diatrypaceae</taxon>
        <taxon>Diatrype</taxon>
    </lineage>
</organism>
<proteinExistence type="inferred from homology"/>